<proteinExistence type="predicted"/>
<evidence type="ECO:0000313" key="5">
    <source>
        <dbReference type="Proteomes" id="UP000371977"/>
    </source>
</evidence>
<organism evidence="4 5">
    <name type="scientific">Weissella muntiaci</name>
    <dbReference type="NCBI Taxonomy" id="2508881"/>
    <lineage>
        <taxon>Bacteria</taxon>
        <taxon>Bacillati</taxon>
        <taxon>Bacillota</taxon>
        <taxon>Bacilli</taxon>
        <taxon>Lactobacillales</taxon>
        <taxon>Lactobacillaceae</taxon>
        <taxon>Weissella</taxon>
    </lineage>
</organism>
<dbReference type="InterPro" id="IPR001647">
    <property type="entry name" value="HTH_TetR"/>
</dbReference>
<dbReference type="PROSITE" id="PS50977">
    <property type="entry name" value="HTH_TETR_2"/>
    <property type="match status" value="1"/>
</dbReference>
<dbReference type="GO" id="GO:0003677">
    <property type="term" value="F:DNA binding"/>
    <property type="evidence" value="ECO:0007669"/>
    <property type="project" value="UniProtKB-UniRule"/>
</dbReference>
<comment type="caution">
    <text evidence="4">The sequence shown here is derived from an EMBL/GenBank/DDBJ whole genome shotgun (WGS) entry which is preliminary data.</text>
</comment>
<feature type="DNA-binding region" description="H-T-H motif" evidence="2">
    <location>
        <begin position="44"/>
        <end position="63"/>
    </location>
</feature>
<dbReference type="SUPFAM" id="SSF46689">
    <property type="entry name" value="Homeodomain-like"/>
    <property type="match status" value="1"/>
</dbReference>
<accession>A0A6C2C8B4</accession>
<sequence length="224" mass="26100">MQRKLEEKSTHNMASRTANKIVRRQHILTTALKIFNTQGFQNTKITDIIVAANISTASFYKYFSNKRKLFQAILILNIEAEIDHATEHLNSITAIQPQDLLTIFANRTNTDSFSELLYPDIVKEFTGYEHDHTVADFYHAKTEHFWRLLIRKLRQGHFIRPSLSDEALLIYFDVWISYFMDGNKLNKSGQPIIVELLPQITELFLFGMVNVDPELQNVIIERLK</sequence>
<gene>
    <name evidence="4" type="ORF">ESZ50_04200</name>
</gene>
<keyword evidence="5" id="KW-1185">Reference proteome</keyword>
<name>A0A6C2C8B4_9LACO</name>
<dbReference type="Proteomes" id="UP000371977">
    <property type="component" value="Unassembled WGS sequence"/>
</dbReference>
<evidence type="ECO:0000256" key="1">
    <source>
        <dbReference type="ARBA" id="ARBA00023125"/>
    </source>
</evidence>
<dbReference type="Gene3D" id="1.10.357.10">
    <property type="entry name" value="Tetracycline Repressor, domain 2"/>
    <property type="match status" value="1"/>
</dbReference>
<keyword evidence="1 2" id="KW-0238">DNA-binding</keyword>
<dbReference type="PANTHER" id="PTHR43479:SF11">
    <property type="entry name" value="ACREF_ENVCD OPERON REPRESSOR-RELATED"/>
    <property type="match status" value="1"/>
</dbReference>
<dbReference type="Pfam" id="PF00440">
    <property type="entry name" value="TetR_N"/>
    <property type="match status" value="1"/>
</dbReference>
<feature type="domain" description="HTH tetR-type" evidence="3">
    <location>
        <begin position="21"/>
        <end position="81"/>
    </location>
</feature>
<dbReference type="OrthoDB" id="113732at2"/>
<reference evidence="4 5" key="1">
    <citation type="submission" date="2019-01" db="EMBL/GenBank/DDBJ databases">
        <title>Weissella sp. nov., a novel lactic acid bacterium isolated from animal feces.</title>
        <authorList>
            <person name="Wang L.-T."/>
        </authorList>
    </citation>
    <scope>NUCLEOTIDE SEQUENCE [LARGE SCALE GENOMIC DNA]</scope>
    <source>
        <strain evidence="4 5">8H-2</strain>
    </source>
</reference>
<dbReference type="AlphaFoldDB" id="A0A6C2C8B4"/>
<dbReference type="InterPro" id="IPR050624">
    <property type="entry name" value="HTH-type_Tx_Regulator"/>
</dbReference>
<dbReference type="InterPro" id="IPR009057">
    <property type="entry name" value="Homeodomain-like_sf"/>
</dbReference>
<dbReference type="EMBL" id="SDGZ01000013">
    <property type="protein sequence ID" value="TYC49799.1"/>
    <property type="molecule type" value="Genomic_DNA"/>
</dbReference>
<dbReference type="PANTHER" id="PTHR43479">
    <property type="entry name" value="ACREF/ENVCD OPERON REPRESSOR-RELATED"/>
    <property type="match status" value="1"/>
</dbReference>
<evidence type="ECO:0000256" key="2">
    <source>
        <dbReference type="PROSITE-ProRule" id="PRU00335"/>
    </source>
</evidence>
<dbReference type="PRINTS" id="PR00455">
    <property type="entry name" value="HTHTETR"/>
</dbReference>
<protein>
    <submittedName>
        <fullName evidence="4">TetR/AcrR family transcriptional regulator</fullName>
    </submittedName>
</protein>
<evidence type="ECO:0000259" key="3">
    <source>
        <dbReference type="PROSITE" id="PS50977"/>
    </source>
</evidence>
<evidence type="ECO:0000313" key="4">
    <source>
        <dbReference type="EMBL" id="TYC49799.1"/>
    </source>
</evidence>